<evidence type="ECO:0000256" key="5">
    <source>
        <dbReference type="ARBA" id="ARBA00023136"/>
    </source>
</evidence>
<dbReference type="KEGG" id="azq:G3580_01930"/>
<evidence type="ECO:0000256" key="1">
    <source>
        <dbReference type="ARBA" id="ARBA00004141"/>
    </source>
</evidence>
<evidence type="ECO:0000313" key="7">
    <source>
        <dbReference type="EMBL" id="QID16491.1"/>
    </source>
</evidence>
<evidence type="ECO:0000256" key="4">
    <source>
        <dbReference type="ARBA" id="ARBA00022989"/>
    </source>
</evidence>
<keyword evidence="8" id="KW-1185">Reference proteome</keyword>
<dbReference type="Pfam" id="PF05875">
    <property type="entry name" value="Ceramidase"/>
    <property type="match status" value="1"/>
</dbReference>
<keyword evidence="2 6" id="KW-0812">Transmembrane</keyword>
<dbReference type="GO" id="GO:0016811">
    <property type="term" value="F:hydrolase activity, acting on carbon-nitrogen (but not peptide) bonds, in linear amides"/>
    <property type="evidence" value="ECO:0007669"/>
    <property type="project" value="InterPro"/>
</dbReference>
<evidence type="ECO:0008006" key="9">
    <source>
        <dbReference type="Google" id="ProtNLM"/>
    </source>
</evidence>
<evidence type="ECO:0000256" key="6">
    <source>
        <dbReference type="SAM" id="Phobius"/>
    </source>
</evidence>
<evidence type="ECO:0000256" key="3">
    <source>
        <dbReference type="ARBA" id="ARBA00022801"/>
    </source>
</evidence>
<feature type="transmembrane region" description="Helical" evidence="6">
    <location>
        <begin position="108"/>
        <end position="128"/>
    </location>
</feature>
<name>A0A6C1AYP8_9RHOO</name>
<protein>
    <recommendedName>
        <fullName evidence="9">Ceramidase</fullName>
    </recommendedName>
</protein>
<dbReference type="AlphaFoldDB" id="A0A6C1AYP8"/>
<dbReference type="EMBL" id="CP048836">
    <property type="protein sequence ID" value="QID16491.1"/>
    <property type="molecule type" value="Genomic_DNA"/>
</dbReference>
<evidence type="ECO:0000256" key="2">
    <source>
        <dbReference type="ARBA" id="ARBA00022692"/>
    </source>
</evidence>
<keyword evidence="3" id="KW-0378">Hydrolase</keyword>
<feature type="transmembrane region" description="Helical" evidence="6">
    <location>
        <begin position="50"/>
        <end position="70"/>
    </location>
</feature>
<reference evidence="7 8" key="1">
    <citation type="submission" date="2020-02" db="EMBL/GenBank/DDBJ databases">
        <title>Nitrogenibacter mangrovi gen. nov., sp. nov. isolated from mangrove sediment, a denitrifying betaproteobacterium.</title>
        <authorList>
            <person name="Liao H."/>
            <person name="Tian Y."/>
        </authorList>
    </citation>
    <scope>NUCLEOTIDE SEQUENCE [LARGE SCALE GENOMIC DNA]</scope>
    <source>
        <strain evidence="7 8">M9-3-2</strain>
    </source>
</reference>
<dbReference type="GO" id="GO:0016020">
    <property type="term" value="C:membrane"/>
    <property type="evidence" value="ECO:0007669"/>
    <property type="project" value="UniProtKB-SubCell"/>
</dbReference>
<proteinExistence type="predicted"/>
<comment type="subcellular location">
    <subcellularLocation>
        <location evidence="1">Membrane</location>
        <topology evidence="1">Multi-pass membrane protein</topology>
    </subcellularLocation>
</comment>
<dbReference type="RefSeq" id="WP_173763659.1">
    <property type="nucleotide sequence ID" value="NZ_CP048836.1"/>
</dbReference>
<organism evidence="7 8">
    <name type="scientific">Nitrogeniibacter mangrovi</name>
    <dbReference type="NCBI Taxonomy" id="2016596"/>
    <lineage>
        <taxon>Bacteria</taxon>
        <taxon>Pseudomonadati</taxon>
        <taxon>Pseudomonadota</taxon>
        <taxon>Betaproteobacteria</taxon>
        <taxon>Rhodocyclales</taxon>
        <taxon>Zoogloeaceae</taxon>
        <taxon>Nitrogeniibacter</taxon>
    </lineage>
</organism>
<dbReference type="Proteomes" id="UP000501991">
    <property type="component" value="Chromosome"/>
</dbReference>
<feature type="transmembrane region" description="Helical" evidence="6">
    <location>
        <begin position="76"/>
        <end position="96"/>
    </location>
</feature>
<feature type="transmembrane region" description="Helical" evidence="6">
    <location>
        <begin position="134"/>
        <end position="154"/>
    </location>
</feature>
<keyword evidence="4 6" id="KW-1133">Transmembrane helix</keyword>
<accession>A0A6C1AYP8</accession>
<keyword evidence="5 6" id="KW-0472">Membrane</keyword>
<gene>
    <name evidence="7" type="ORF">G3580_01930</name>
</gene>
<evidence type="ECO:0000313" key="8">
    <source>
        <dbReference type="Proteomes" id="UP000501991"/>
    </source>
</evidence>
<dbReference type="GO" id="GO:0006672">
    <property type="term" value="P:ceramide metabolic process"/>
    <property type="evidence" value="ECO:0007669"/>
    <property type="project" value="InterPro"/>
</dbReference>
<sequence length="216" mass="23444">MNWRAPVDLYCERTDASLWSEPLNALTNGAFLIAAADAWRRMGPSAGADLRLLAALLALVGIGSFVFHTISERWASVLDVVFIALFVLVFVHRALVRLHGRSPRVATLGVLATIALSAALALSVHVPALNGSELYLGPWAALITLALTCPDAAARRWLGRASLLFLLSMVLRSIDLAVCAQWPLGTHCLWHLNNALVLWCGMRALIDQDQCVLKVS</sequence>
<dbReference type="InterPro" id="IPR008901">
    <property type="entry name" value="ACER"/>
</dbReference>